<evidence type="ECO:0000256" key="3">
    <source>
        <dbReference type="ARBA" id="ARBA00022679"/>
    </source>
</evidence>
<proteinExistence type="predicted"/>
<dbReference type="GO" id="GO:0000209">
    <property type="term" value="P:protein polyubiquitination"/>
    <property type="evidence" value="ECO:0007669"/>
    <property type="project" value="InterPro"/>
</dbReference>
<keyword evidence="7" id="KW-0436">Ligase</keyword>
<dbReference type="PROSITE" id="PS50237">
    <property type="entry name" value="HECT"/>
    <property type="match status" value="1"/>
</dbReference>
<comment type="caution">
    <text evidence="7">The sequence shown here is derived from an EMBL/GenBank/DDBJ whole genome shotgun (WGS) entry which is preliminary data.</text>
</comment>
<reference evidence="7 8" key="1">
    <citation type="submission" date="2019-09" db="EMBL/GenBank/DDBJ databases">
        <title>Bird 10,000 Genomes (B10K) Project - Family phase.</title>
        <authorList>
            <person name="Zhang G."/>
        </authorList>
    </citation>
    <scope>NUCLEOTIDE SEQUENCE [LARGE SCALE GENOMIC DNA]</scope>
    <source>
        <strain evidence="7">B10K-DU-001-75</strain>
        <tissue evidence="7">Muscle</tissue>
    </source>
</reference>
<dbReference type="GO" id="GO:0016874">
    <property type="term" value="F:ligase activity"/>
    <property type="evidence" value="ECO:0007669"/>
    <property type="project" value="UniProtKB-KW"/>
</dbReference>
<name>A0A7K5CM62_MOTAL</name>
<sequence>RKEYVDLYVNYKFNKSVQKPFEDFMRGFLRGCPARYWKMLLPEELQVLLQGHTTYDWHLLEKNVIYAGYTESDQTIRNFWTVFYELPEEKKKMFLVFLSGSDRISGYGLEPFRFCIADRPVENPDESSPCAVTCRPTLLLPR</sequence>
<feature type="active site" description="Glycyl thioester intermediate" evidence="5">
    <location>
        <position position="134"/>
    </location>
</feature>
<keyword evidence="8" id="KW-1185">Reference proteome</keyword>
<dbReference type="AlphaFoldDB" id="A0A7K5CM62"/>
<protein>
    <recommendedName>
        <fullName evidence="2">HECT-type E3 ubiquitin transferase</fullName>
        <ecNumber evidence="2">2.3.2.26</ecNumber>
    </recommendedName>
</protein>
<dbReference type="Gene3D" id="3.90.1750.10">
    <property type="entry name" value="Hect, E3 ligase catalytic domains"/>
    <property type="match status" value="1"/>
</dbReference>
<evidence type="ECO:0000256" key="2">
    <source>
        <dbReference type="ARBA" id="ARBA00012485"/>
    </source>
</evidence>
<evidence type="ECO:0000259" key="6">
    <source>
        <dbReference type="PROSITE" id="PS50237"/>
    </source>
</evidence>
<keyword evidence="4 5" id="KW-0833">Ubl conjugation pathway</keyword>
<feature type="domain" description="HECT" evidence="6">
    <location>
        <begin position="1"/>
        <end position="142"/>
    </location>
</feature>
<dbReference type="Gene3D" id="3.30.2160.10">
    <property type="entry name" value="Hect, E3 ligase catalytic domain"/>
    <property type="match status" value="1"/>
</dbReference>
<accession>A0A7K5CM62</accession>
<dbReference type="EMBL" id="VXBE01012395">
    <property type="protein sequence ID" value="NWS09124.1"/>
    <property type="molecule type" value="Genomic_DNA"/>
</dbReference>
<dbReference type="GO" id="GO:0061630">
    <property type="term" value="F:ubiquitin protein ligase activity"/>
    <property type="evidence" value="ECO:0007669"/>
    <property type="project" value="UniProtKB-EC"/>
</dbReference>
<evidence type="ECO:0000313" key="8">
    <source>
        <dbReference type="Proteomes" id="UP000532252"/>
    </source>
</evidence>
<evidence type="ECO:0000313" key="7">
    <source>
        <dbReference type="EMBL" id="NWS09124.1"/>
    </source>
</evidence>
<dbReference type="Proteomes" id="UP000532252">
    <property type="component" value="Unassembled WGS sequence"/>
</dbReference>
<feature type="non-terminal residue" evidence="7">
    <location>
        <position position="1"/>
    </location>
</feature>
<dbReference type="PANTHER" id="PTHR45700">
    <property type="entry name" value="UBIQUITIN-PROTEIN LIGASE E3C"/>
    <property type="match status" value="1"/>
</dbReference>
<dbReference type="EC" id="2.3.2.26" evidence="2"/>
<evidence type="ECO:0000256" key="1">
    <source>
        <dbReference type="ARBA" id="ARBA00000885"/>
    </source>
</evidence>
<feature type="non-terminal residue" evidence="7">
    <location>
        <position position="142"/>
    </location>
</feature>
<dbReference type="InterPro" id="IPR044611">
    <property type="entry name" value="E3A/B/C-like"/>
</dbReference>
<dbReference type="Pfam" id="PF00632">
    <property type="entry name" value="HECT"/>
    <property type="match status" value="1"/>
</dbReference>
<dbReference type="SUPFAM" id="SSF56204">
    <property type="entry name" value="Hect, E3 ligase catalytic domain"/>
    <property type="match status" value="1"/>
</dbReference>
<dbReference type="PANTHER" id="PTHR45700:SF8">
    <property type="entry name" value="HECT-TYPE E3 UBIQUITIN TRANSFERASE"/>
    <property type="match status" value="1"/>
</dbReference>
<evidence type="ECO:0000256" key="4">
    <source>
        <dbReference type="ARBA" id="ARBA00022786"/>
    </source>
</evidence>
<organism evidence="7 8">
    <name type="scientific">Motacilla alba</name>
    <name type="common">White wagtail</name>
    <name type="synonym">Pied wagtail</name>
    <dbReference type="NCBI Taxonomy" id="45807"/>
    <lineage>
        <taxon>Eukaryota</taxon>
        <taxon>Metazoa</taxon>
        <taxon>Chordata</taxon>
        <taxon>Craniata</taxon>
        <taxon>Vertebrata</taxon>
        <taxon>Euteleostomi</taxon>
        <taxon>Archelosauria</taxon>
        <taxon>Archosauria</taxon>
        <taxon>Dinosauria</taxon>
        <taxon>Saurischia</taxon>
        <taxon>Theropoda</taxon>
        <taxon>Coelurosauria</taxon>
        <taxon>Aves</taxon>
        <taxon>Neognathae</taxon>
        <taxon>Neoaves</taxon>
        <taxon>Telluraves</taxon>
        <taxon>Australaves</taxon>
        <taxon>Passeriformes</taxon>
        <taxon>Passeroidea</taxon>
        <taxon>Motacillidae</taxon>
        <taxon>Motacilla</taxon>
    </lineage>
</organism>
<dbReference type="InterPro" id="IPR035983">
    <property type="entry name" value="Hect_E3_ubiquitin_ligase"/>
</dbReference>
<keyword evidence="3" id="KW-0808">Transferase</keyword>
<comment type="catalytic activity">
    <reaction evidence="1">
        <text>S-ubiquitinyl-[E2 ubiquitin-conjugating enzyme]-L-cysteine + [acceptor protein]-L-lysine = [E2 ubiquitin-conjugating enzyme]-L-cysteine + N(6)-ubiquitinyl-[acceptor protein]-L-lysine.</text>
        <dbReference type="EC" id="2.3.2.26"/>
    </reaction>
</comment>
<gene>
    <name evidence="7" type="primary">Herc4_1</name>
    <name evidence="7" type="ORF">MOTALB_R12102</name>
</gene>
<dbReference type="Gene3D" id="3.30.2410.10">
    <property type="entry name" value="Hect, E3 ligase catalytic domain"/>
    <property type="match status" value="1"/>
</dbReference>
<dbReference type="InterPro" id="IPR000569">
    <property type="entry name" value="HECT_dom"/>
</dbReference>
<evidence type="ECO:0000256" key="5">
    <source>
        <dbReference type="PROSITE-ProRule" id="PRU00104"/>
    </source>
</evidence>